<accession>A0A1J5RYK1</accession>
<protein>
    <submittedName>
        <fullName evidence="1">Photosystem I assembly protein Ycf3</fullName>
    </submittedName>
</protein>
<dbReference type="PANTHER" id="PTHR44809">
    <property type="match status" value="1"/>
</dbReference>
<dbReference type="EMBL" id="MLJW01000137">
    <property type="protein sequence ID" value="OIQ97164.1"/>
    <property type="molecule type" value="Genomic_DNA"/>
</dbReference>
<comment type="caution">
    <text evidence="1">The sequence shown here is derived from an EMBL/GenBank/DDBJ whole genome shotgun (WGS) entry which is preliminary data.</text>
</comment>
<dbReference type="PROSITE" id="PS50293">
    <property type="entry name" value="TPR_REGION"/>
    <property type="match status" value="1"/>
</dbReference>
<dbReference type="PROSITE" id="PS50005">
    <property type="entry name" value="TPR"/>
    <property type="match status" value="4"/>
</dbReference>
<dbReference type="InterPro" id="IPR011990">
    <property type="entry name" value="TPR-like_helical_dom_sf"/>
</dbReference>
<name>A0A1J5RYK1_9ZZZZ</name>
<dbReference type="Gene3D" id="1.25.40.10">
    <property type="entry name" value="Tetratricopeptide repeat domain"/>
    <property type="match status" value="2"/>
</dbReference>
<dbReference type="SMART" id="SM00028">
    <property type="entry name" value="TPR"/>
    <property type="match status" value="5"/>
</dbReference>
<reference evidence="1" key="1">
    <citation type="submission" date="2016-10" db="EMBL/GenBank/DDBJ databases">
        <title>Sequence of Gallionella enrichment culture.</title>
        <authorList>
            <person name="Poehlein A."/>
            <person name="Muehling M."/>
            <person name="Daniel R."/>
        </authorList>
    </citation>
    <scope>NUCLEOTIDE SEQUENCE</scope>
</reference>
<evidence type="ECO:0000313" key="1">
    <source>
        <dbReference type="EMBL" id="OIQ97164.1"/>
    </source>
</evidence>
<dbReference type="Gene3D" id="3.40.50.2000">
    <property type="entry name" value="Glycogen Phosphorylase B"/>
    <property type="match status" value="1"/>
</dbReference>
<dbReference type="Pfam" id="PF13414">
    <property type="entry name" value="TPR_11"/>
    <property type="match status" value="1"/>
</dbReference>
<proteinExistence type="predicted"/>
<dbReference type="AlphaFoldDB" id="A0A1J5RYK1"/>
<dbReference type="PANTHER" id="PTHR44809:SF1">
    <property type="entry name" value="PROTEIN O-MANNOSYL-TRANSFERASE TMTC1"/>
    <property type="match status" value="1"/>
</dbReference>
<dbReference type="Pfam" id="PF13432">
    <property type="entry name" value="TPR_16"/>
    <property type="match status" value="1"/>
</dbReference>
<dbReference type="GO" id="GO:0016757">
    <property type="term" value="F:glycosyltransferase activity"/>
    <property type="evidence" value="ECO:0007669"/>
    <property type="project" value="InterPro"/>
</dbReference>
<dbReference type="InterPro" id="IPR019734">
    <property type="entry name" value="TPR_rpt"/>
</dbReference>
<dbReference type="Pfam" id="PF00515">
    <property type="entry name" value="TPR_1"/>
    <property type="match status" value="1"/>
</dbReference>
<dbReference type="SUPFAM" id="SSF48452">
    <property type="entry name" value="TPR-like"/>
    <property type="match status" value="1"/>
</dbReference>
<gene>
    <name evidence="1" type="primary">ycf3_10</name>
    <name evidence="1" type="ORF">GALL_208640</name>
</gene>
<dbReference type="InterPro" id="IPR052943">
    <property type="entry name" value="TMTC_O-mannosyl-trnsfr"/>
</dbReference>
<sequence length="491" mass="53383">MSGGRPPEARKAFAEGAARQAAGDARGAVAAYHRAVSLDPHYAEAYCNLGLVLFELGARAPALAAYRAALALSPGFVEAHNNLGNALLRLDQPQQAAAHFRTAIALDPARPQPHSNLGQALLELGEPAAAEAAHRAALALDAALPDAVNDLGLALARQNRCEEALEQFERALALAPETPRFAVNRALTLLKLGRFDEGWQAYRSRWAARPAGDRQAFSQPEWEGGPLAGRTLLLYGEQGYGDSLQFVRLLSRLPRDGRVLLRLPGPLVRLLAGQGYPLAAVLDEALPPPPFDCHASLMDLARLLRLELADLPGPCPYLRADAALQAAWRQRLAALPGRKAGLVWAGNPRPWHDEASRLDRRRSLPPRLLEAALRGCPGLTLVSLQKEAAERPNLPLRDWSAELSDFADTAALVAALDLVVTVDTAVAHLAGALGKPVWILSRFDGCWRWLRNRDDSPWYPTARLYRQTAPDDWTAPLARLRQDLEVFSARG</sequence>
<dbReference type="SUPFAM" id="SSF53756">
    <property type="entry name" value="UDP-Glycosyltransferase/glycogen phosphorylase"/>
    <property type="match status" value="1"/>
</dbReference>
<organism evidence="1">
    <name type="scientific">mine drainage metagenome</name>
    <dbReference type="NCBI Taxonomy" id="410659"/>
    <lineage>
        <taxon>unclassified sequences</taxon>
        <taxon>metagenomes</taxon>
        <taxon>ecological metagenomes</taxon>
    </lineage>
</organism>
<dbReference type="Pfam" id="PF01075">
    <property type="entry name" value="Glyco_transf_9"/>
    <property type="match status" value="1"/>
</dbReference>
<dbReference type="InterPro" id="IPR002201">
    <property type="entry name" value="Glyco_trans_9"/>
</dbReference>